<comment type="caution">
    <text evidence="1">The sequence shown here is derived from an EMBL/GenBank/DDBJ whole genome shotgun (WGS) entry which is preliminary data.</text>
</comment>
<dbReference type="InterPro" id="IPR037208">
    <property type="entry name" value="Spo0E-like_sf"/>
</dbReference>
<dbReference type="InterPro" id="IPR018540">
    <property type="entry name" value="Spo0E-like"/>
</dbReference>
<name>A0A9X3LFM0_9BACL</name>
<reference evidence="1" key="1">
    <citation type="submission" date="2022-05" db="EMBL/GenBank/DDBJ databases">
        <authorList>
            <person name="Colautti A."/>
            <person name="Iacumin L."/>
        </authorList>
    </citation>
    <scope>NUCLEOTIDE SEQUENCE</scope>
    <source>
        <strain evidence="1">SK 55</strain>
    </source>
</reference>
<dbReference type="InterPro" id="IPR036638">
    <property type="entry name" value="HLH_DNA-bd_sf"/>
</dbReference>
<dbReference type="Gene3D" id="4.10.280.10">
    <property type="entry name" value="Helix-loop-helix DNA-binding domain"/>
    <property type="match status" value="1"/>
</dbReference>
<dbReference type="SUPFAM" id="SSF140500">
    <property type="entry name" value="BAS1536-like"/>
    <property type="match status" value="1"/>
</dbReference>
<dbReference type="Pfam" id="PF09388">
    <property type="entry name" value="SpoOE-like"/>
    <property type="match status" value="1"/>
</dbReference>
<dbReference type="RefSeq" id="WP_269925601.1">
    <property type="nucleotide sequence ID" value="NZ_JAMKBJ010000003.1"/>
</dbReference>
<dbReference type="Proteomes" id="UP001152173">
    <property type="component" value="Unassembled WGS sequence"/>
</dbReference>
<accession>A0A9X3LFM0</accession>
<sequence length="62" mass="7233">MPESILEQVELTREKMIKSALENGFGNVNTIRLSKKLDRLLNIYQLKDFPNKPSIDKELMKN</sequence>
<gene>
    <name evidence="1" type="ORF">M9R32_04805</name>
</gene>
<keyword evidence="2" id="KW-1185">Reference proteome</keyword>
<evidence type="ECO:0000313" key="1">
    <source>
        <dbReference type="EMBL" id="MCZ8536500.1"/>
    </source>
</evidence>
<protein>
    <submittedName>
        <fullName evidence="1">Aspartyl-phosphate phosphatase Spo0E family protein</fullName>
    </submittedName>
</protein>
<organism evidence="1 2">
    <name type="scientific">Paenisporosarcina quisquiliarum</name>
    <dbReference type="NCBI Taxonomy" id="365346"/>
    <lineage>
        <taxon>Bacteria</taxon>
        <taxon>Bacillati</taxon>
        <taxon>Bacillota</taxon>
        <taxon>Bacilli</taxon>
        <taxon>Bacillales</taxon>
        <taxon>Caryophanaceae</taxon>
        <taxon>Paenisporosarcina</taxon>
    </lineage>
</organism>
<dbReference type="GO" id="GO:0046983">
    <property type="term" value="F:protein dimerization activity"/>
    <property type="evidence" value="ECO:0007669"/>
    <property type="project" value="InterPro"/>
</dbReference>
<dbReference type="GO" id="GO:0043937">
    <property type="term" value="P:regulation of sporulation"/>
    <property type="evidence" value="ECO:0007669"/>
    <property type="project" value="InterPro"/>
</dbReference>
<dbReference type="EMBL" id="JAMKBJ010000003">
    <property type="protein sequence ID" value="MCZ8536500.1"/>
    <property type="molecule type" value="Genomic_DNA"/>
</dbReference>
<evidence type="ECO:0000313" key="2">
    <source>
        <dbReference type="Proteomes" id="UP001152173"/>
    </source>
</evidence>
<dbReference type="AlphaFoldDB" id="A0A9X3LFM0"/>
<proteinExistence type="predicted"/>